<keyword evidence="1" id="KW-0812">Transmembrane</keyword>
<evidence type="ECO:0000313" key="3">
    <source>
        <dbReference type="Proteomes" id="UP001254832"/>
    </source>
</evidence>
<proteinExistence type="predicted"/>
<feature type="transmembrane region" description="Helical" evidence="1">
    <location>
        <begin position="6"/>
        <end position="31"/>
    </location>
</feature>
<evidence type="ECO:0000313" key="2">
    <source>
        <dbReference type="EMBL" id="MDR6723421.1"/>
    </source>
</evidence>
<protein>
    <submittedName>
        <fullName evidence="2">Phosphate/sulfate permease</fullName>
    </submittedName>
</protein>
<reference evidence="2" key="1">
    <citation type="submission" date="2023-07" db="EMBL/GenBank/DDBJ databases">
        <title>Sorghum-associated microbial communities from plants grown in Nebraska, USA.</title>
        <authorList>
            <person name="Schachtman D."/>
        </authorList>
    </citation>
    <scope>NUCLEOTIDE SEQUENCE</scope>
    <source>
        <strain evidence="2">BE80</strain>
    </source>
</reference>
<comment type="caution">
    <text evidence="2">The sequence shown here is derived from an EMBL/GenBank/DDBJ whole genome shotgun (WGS) entry which is preliminary data.</text>
</comment>
<dbReference type="Proteomes" id="UP001254832">
    <property type="component" value="Unassembled WGS sequence"/>
</dbReference>
<name>A0AAP5H3U4_PAEAM</name>
<organism evidence="2 3">
    <name type="scientific">Paenibacillus amylolyticus</name>
    <dbReference type="NCBI Taxonomy" id="1451"/>
    <lineage>
        <taxon>Bacteria</taxon>
        <taxon>Bacillati</taxon>
        <taxon>Bacillota</taxon>
        <taxon>Bacilli</taxon>
        <taxon>Bacillales</taxon>
        <taxon>Paenibacillaceae</taxon>
        <taxon>Paenibacillus</taxon>
    </lineage>
</organism>
<keyword evidence="1" id="KW-1133">Transmembrane helix</keyword>
<sequence length="57" mass="6684">MMTVTLITIIIVPLLMLVGALALFFVIRYFIKYNAQVNKKKSPQQEELERMKIEDLK</sequence>
<evidence type="ECO:0000256" key="1">
    <source>
        <dbReference type="SAM" id="Phobius"/>
    </source>
</evidence>
<keyword evidence="1" id="KW-0472">Membrane</keyword>
<dbReference type="EMBL" id="JAVDTR010000004">
    <property type="protein sequence ID" value="MDR6723421.1"/>
    <property type="molecule type" value="Genomic_DNA"/>
</dbReference>
<dbReference type="AlphaFoldDB" id="A0AAP5H3U4"/>
<accession>A0AAP5H3U4</accession>
<gene>
    <name evidence="2" type="ORF">J2W91_001873</name>
</gene>